<dbReference type="AlphaFoldDB" id="A0ABD3BGD4"/>
<proteinExistence type="predicted"/>
<dbReference type="Pfam" id="PF04720">
    <property type="entry name" value="PDDEXK_6"/>
    <property type="match status" value="1"/>
</dbReference>
<dbReference type="EMBL" id="JAVIJP010000092">
    <property type="protein sequence ID" value="KAL3616314.1"/>
    <property type="molecule type" value="Genomic_DNA"/>
</dbReference>
<sequence>MFGFTRTKRVTDPLDDEAKARIVGRGRIGPDYVNSVSESSPDPADDDVTTSSSLSEFFYGFDDAVESLPDIGDPADCGRDPSIRDSGGDAVDLIKSIVQIMSQRDAFGNLLAAHVKKAVQVFAPRVGSYKNKEIVRRNVMAYLRNCGYDAAICNTKWESCGGLSAGGYEFIDVLRPARYIVDLDFAAEFEIARPTECYERLMQHLPAIFVGTIDDLKQILKVASDAARRSLKSGGLHMPPWRKHRFMQNKWVGPYRRAGNVFPVSVLTASSSVKKGHGVKCRAVGFDAAVNRGGLFLFPAIARTR</sequence>
<feature type="region of interest" description="Disordered" evidence="1">
    <location>
        <begin position="31"/>
        <end position="50"/>
    </location>
</feature>
<evidence type="ECO:0000313" key="3">
    <source>
        <dbReference type="Proteomes" id="UP001632038"/>
    </source>
</evidence>
<evidence type="ECO:0000313" key="2">
    <source>
        <dbReference type="EMBL" id="KAL3616314.1"/>
    </source>
</evidence>
<gene>
    <name evidence="2" type="ORF">CASFOL_039704</name>
</gene>
<dbReference type="NCBIfam" id="TIGR01615">
    <property type="entry name" value="A_thal_3542"/>
    <property type="match status" value="1"/>
</dbReference>
<protein>
    <submittedName>
        <fullName evidence="2">Uncharacterized protein</fullName>
    </submittedName>
</protein>
<reference evidence="3" key="1">
    <citation type="journal article" date="2024" name="IScience">
        <title>Strigolactones Initiate the Formation of Haustorium-like Structures in Castilleja.</title>
        <authorList>
            <person name="Buerger M."/>
            <person name="Peterson D."/>
            <person name="Chory J."/>
        </authorList>
    </citation>
    <scope>NUCLEOTIDE SEQUENCE [LARGE SCALE GENOMIC DNA]</scope>
</reference>
<comment type="caution">
    <text evidence="2">The sequence shown here is derived from an EMBL/GenBank/DDBJ whole genome shotgun (WGS) entry which is preliminary data.</text>
</comment>
<name>A0ABD3BGD4_9LAMI</name>
<dbReference type="InterPro" id="IPR006502">
    <property type="entry name" value="PDDEXK-like"/>
</dbReference>
<evidence type="ECO:0000256" key="1">
    <source>
        <dbReference type="SAM" id="MobiDB-lite"/>
    </source>
</evidence>
<organism evidence="2 3">
    <name type="scientific">Castilleja foliolosa</name>
    <dbReference type="NCBI Taxonomy" id="1961234"/>
    <lineage>
        <taxon>Eukaryota</taxon>
        <taxon>Viridiplantae</taxon>
        <taxon>Streptophyta</taxon>
        <taxon>Embryophyta</taxon>
        <taxon>Tracheophyta</taxon>
        <taxon>Spermatophyta</taxon>
        <taxon>Magnoliopsida</taxon>
        <taxon>eudicotyledons</taxon>
        <taxon>Gunneridae</taxon>
        <taxon>Pentapetalae</taxon>
        <taxon>asterids</taxon>
        <taxon>lamiids</taxon>
        <taxon>Lamiales</taxon>
        <taxon>Orobanchaceae</taxon>
        <taxon>Pedicularideae</taxon>
        <taxon>Castillejinae</taxon>
        <taxon>Castilleja</taxon>
    </lineage>
</organism>
<dbReference type="PANTHER" id="PTHR31579">
    <property type="entry name" value="OS03G0796600 PROTEIN"/>
    <property type="match status" value="1"/>
</dbReference>
<keyword evidence="3" id="KW-1185">Reference proteome</keyword>
<accession>A0ABD3BGD4</accession>
<dbReference type="PANTHER" id="PTHR31579:SF84">
    <property type="entry name" value="F21O3.6 PROTEIN"/>
    <property type="match status" value="1"/>
</dbReference>
<dbReference type="Proteomes" id="UP001632038">
    <property type="component" value="Unassembled WGS sequence"/>
</dbReference>